<sequence length="191" mass="21529">MQGAERAAERNMAMQQAAKQKRPADDEDEGQKRPKLTDQPRSATPITAKVGPTFSNRSPAKLVKMGQAMGTGGIMRQRLIYHLENCPGVSMLRLKDVLKATGLGKRFSMVNMGKWNAARELWKIVRKEAIDKGMEQSTISKLRAPTYHQCSNHHHLVGNHRHLVGLDHIQMLYFISTPPEREMLERFCGGL</sequence>
<feature type="region of interest" description="Disordered" evidence="1">
    <location>
        <begin position="1"/>
        <end position="58"/>
    </location>
</feature>
<proteinExistence type="predicted"/>
<evidence type="ECO:0000313" key="3">
    <source>
        <dbReference type="Proteomes" id="UP001497392"/>
    </source>
</evidence>
<dbReference type="EMBL" id="CAXHTA020000004">
    <property type="protein sequence ID" value="CAL5220991.1"/>
    <property type="molecule type" value="Genomic_DNA"/>
</dbReference>
<protein>
    <submittedName>
        <fullName evidence="2">G3105 protein</fullName>
    </submittedName>
</protein>
<organism evidence="2 3">
    <name type="scientific">Coccomyxa viridis</name>
    <dbReference type="NCBI Taxonomy" id="1274662"/>
    <lineage>
        <taxon>Eukaryota</taxon>
        <taxon>Viridiplantae</taxon>
        <taxon>Chlorophyta</taxon>
        <taxon>core chlorophytes</taxon>
        <taxon>Trebouxiophyceae</taxon>
        <taxon>Trebouxiophyceae incertae sedis</taxon>
        <taxon>Coccomyxaceae</taxon>
        <taxon>Coccomyxa</taxon>
    </lineage>
</organism>
<evidence type="ECO:0000313" key="2">
    <source>
        <dbReference type="EMBL" id="CAL5220991.1"/>
    </source>
</evidence>
<comment type="caution">
    <text evidence="2">The sequence shown here is derived from an EMBL/GenBank/DDBJ whole genome shotgun (WGS) entry which is preliminary data.</text>
</comment>
<accession>A0ABP1FNK9</accession>
<gene>
    <name evidence="2" type="primary">g3105</name>
    <name evidence="2" type="ORF">VP750_LOCUS2650</name>
</gene>
<dbReference type="Proteomes" id="UP001497392">
    <property type="component" value="Unassembled WGS sequence"/>
</dbReference>
<name>A0ABP1FNK9_9CHLO</name>
<evidence type="ECO:0000256" key="1">
    <source>
        <dbReference type="SAM" id="MobiDB-lite"/>
    </source>
</evidence>
<keyword evidence="3" id="KW-1185">Reference proteome</keyword>
<reference evidence="2 3" key="1">
    <citation type="submission" date="2024-06" db="EMBL/GenBank/DDBJ databases">
        <authorList>
            <person name="Kraege A."/>
            <person name="Thomma B."/>
        </authorList>
    </citation>
    <scope>NUCLEOTIDE SEQUENCE [LARGE SCALE GENOMIC DNA]</scope>
</reference>